<evidence type="ECO:0000313" key="5">
    <source>
        <dbReference type="Proteomes" id="UP000663845"/>
    </source>
</evidence>
<dbReference type="GO" id="GO:0006396">
    <property type="term" value="P:RNA processing"/>
    <property type="evidence" value="ECO:0007669"/>
    <property type="project" value="InterPro"/>
</dbReference>
<dbReference type="GO" id="GO:0004525">
    <property type="term" value="F:ribonuclease III activity"/>
    <property type="evidence" value="ECO:0007669"/>
    <property type="project" value="InterPro"/>
</dbReference>
<dbReference type="InterPro" id="IPR000999">
    <property type="entry name" value="RNase_III_dom"/>
</dbReference>
<dbReference type="PROSITE" id="PS50142">
    <property type="entry name" value="RNASE_3_2"/>
    <property type="match status" value="1"/>
</dbReference>
<comment type="caution">
    <text evidence="3">The sequence shown here is derived from an EMBL/GenBank/DDBJ whole genome shotgun (WGS) entry which is preliminary data.</text>
</comment>
<dbReference type="PANTHER" id="PTHR14950">
    <property type="entry name" value="DICER-RELATED"/>
    <property type="match status" value="1"/>
</dbReference>
<accession>A0A815AKG7</accession>
<organism evidence="3 5">
    <name type="scientific">Adineta steineri</name>
    <dbReference type="NCBI Taxonomy" id="433720"/>
    <lineage>
        <taxon>Eukaryota</taxon>
        <taxon>Metazoa</taxon>
        <taxon>Spiralia</taxon>
        <taxon>Gnathifera</taxon>
        <taxon>Rotifera</taxon>
        <taxon>Eurotatoria</taxon>
        <taxon>Bdelloidea</taxon>
        <taxon>Adinetida</taxon>
        <taxon>Adinetidae</taxon>
        <taxon>Adineta</taxon>
    </lineage>
</organism>
<reference evidence="3" key="1">
    <citation type="submission" date="2021-02" db="EMBL/GenBank/DDBJ databases">
        <authorList>
            <person name="Nowell W R."/>
        </authorList>
    </citation>
    <scope>NUCLEOTIDE SEQUENCE</scope>
</reference>
<dbReference type="SUPFAM" id="SSF69065">
    <property type="entry name" value="RNase III domain-like"/>
    <property type="match status" value="1"/>
</dbReference>
<dbReference type="SMART" id="SM00535">
    <property type="entry name" value="RIBOc"/>
    <property type="match status" value="1"/>
</dbReference>
<evidence type="ECO:0000313" key="4">
    <source>
        <dbReference type="EMBL" id="CAF3571993.1"/>
    </source>
</evidence>
<dbReference type="Pfam" id="PF14622">
    <property type="entry name" value="Ribonucleas_3_3"/>
    <property type="match status" value="1"/>
</dbReference>
<evidence type="ECO:0000259" key="2">
    <source>
        <dbReference type="PROSITE" id="PS50142"/>
    </source>
</evidence>
<dbReference type="EMBL" id="CAJOAZ010000195">
    <property type="protein sequence ID" value="CAF3571993.1"/>
    <property type="molecule type" value="Genomic_DNA"/>
</dbReference>
<dbReference type="Gene3D" id="1.10.1520.10">
    <property type="entry name" value="Ribonuclease III domain"/>
    <property type="match status" value="1"/>
</dbReference>
<keyword evidence="1" id="KW-0378">Hydrolase</keyword>
<protein>
    <recommendedName>
        <fullName evidence="2">RNase III domain-containing protein</fullName>
    </recommendedName>
</protein>
<feature type="domain" description="RNase III" evidence="2">
    <location>
        <begin position="11"/>
        <end position="141"/>
    </location>
</feature>
<name>A0A815AKG7_9BILA</name>
<sequence length="188" mass="21244">MPKQYIEVKPLTDFEDVLGYEFKNKELLWQSLTHKSAISEGHPMACHNDLSALAFLGDAALKYAVTRYLILNGRDEVAKNCVELHNNTQKILPDLILANIARDKLHIEEYLIRGNAQRTPSTKMYASCMEAILGAIALDCGTDQQGLLFRVIEKLCSDRYDTLLIPDTTFRFVSAFDFRGNDDEDDAP</sequence>
<gene>
    <name evidence="3" type="ORF">JYZ213_LOCUS30006</name>
    <name evidence="4" type="ORF">OXD698_LOCUS4957</name>
</gene>
<dbReference type="Proteomes" id="UP000663845">
    <property type="component" value="Unassembled WGS sequence"/>
</dbReference>
<evidence type="ECO:0000313" key="3">
    <source>
        <dbReference type="EMBL" id="CAF1258249.1"/>
    </source>
</evidence>
<dbReference type="PANTHER" id="PTHR14950:SF37">
    <property type="entry name" value="ENDORIBONUCLEASE DICER"/>
    <property type="match status" value="1"/>
</dbReference>
<dbReference type="InterPro" id="IPR036389">
    <property type="entry name" value="RNase_III_sf"/>
</dbReference>
<evidence type="ECO:0000256" key="1">
    <source>
        <dbReference type="ARBA" id="ARBA00022801"/>
    </source>
</evidence>
<dbReference type="AlphaFoldDB" id="A0A815AKG7"/>
<dbReference type="EMBL" id="CAJNOG010000470">
    <property type="protein sequence ID" value="CAF1258249.1"/>
    <property type="molecule type" value="Genomic_DNA"/>
</dbReference>
<dbReference type="CDD" id="cd00593">
    <property type="entry name" value="RIBOc"/>
    <property type="match status" value="1"/>
</dbReference>
<proteinExistence type="predicted"/>
<dbReference type="Proteomes" id="UP000663844">
    <property type="component" value="Unassembled WGS sequence"/>
</dbReference>